<dbReference type="GO" id="GO:0098609">
    <property type="term" value="P:cell-cell adhesion"/>
    <property type="evidence" value="ECO:0007669"/>
    <property type="project" value="TreeGrafter"/>
</dbReference>
<proteinExistence type="inferred from homology"/>
<protein>
    <submittedName>
        <fullName evidence="5">Abi_HHR domain-containing protein</fullName>
    </submittedName>
</protein>
<name>A0A0R3TD78_RODNA</name>
<sequence length="205" mass="22963">LKSLITKFNNERASLMRHVKELGGVDYDDLMSLARTISFRLTEAVNHIIQPKKSTISTEDGLVQTTREISLMAAQLNGYCENIARNFSDLKIKQNLFASLKNINLFSHELAVMSRVNADMKDTNSEIGLDNAESLIQSARNLLQAIKHAFGDIRVIVEHKRLRSVPGTLPPVPPKPRSRRTSTINSASPLPSYGVKIERTFDLSY</sequence>
<feature type="region of interest" description="Disordered" evidence="4">
    <location>
        <begin position="166"/>
        <end position="186"/>
    </location>
</feature>
<accession>A0A0R3TD78</accession>
<evidence type="ECO:0000256" key="3">
    <source>
        <dbReference type="ARBA" id="ARBA00022490"/>
    </source>
</evidence>
<dbReference type="InterPro" id="IPR036723">
    <property type="entry name" value="Alpha-catenin/vinculin-like_sf"/>
</dbReference>
<dbReference type="PRINTS" id="PR00806">
    <property type="entry name" value="VINCULIN"/>
</dbReference>
<dbReference type="Pfam" id="PF01044">
    <property type="entry name" value="Vinculin"/>
    <property type="match status" value="1"/>
</dbReference>
<dbReference type="InterPro" id="IPR006077">
    <property type="entry name" value="Vinculin/catenin"/>
</dbReference>
<evidence type="ECO:0000256" key="4">
    <source>
        <dbReference type="SAM" id="MobiDB-lite"/>
    </source>
</evidence>
<dbReference type="STRING" id="102285.A0A0R3TD78"/>
<dbReference type="Gene3D" id="1.20.120.230">
    <property type="entry name" value="Alpha-catenin/vinculin-like"/>
    <property type="match status" value="1"/>
</dbReference>
<comment type="similarity">
    <text evidence="2">Belongs to the vinculin/alpha-catenin family.</text>
</comment>
<dbReference type="GO" id="GO:0016342">
    <property type="term" value="C:catenin complex"/>
    <property type="evidence" value="ECO:0007669"/>
    <property type="project" value="TreeGrafter"/>
</dbReference>
<evidence type="ECO:0000256" key="2">
    <source>
        <dbReference type="ARBA" id="ARBA00008376"/>
    </source>
</evidence>
<evidence type="ECO:0000256" key="1">
    <source>
        <dbReference type="ARBA" id="ARBA00004496"/>
    </source>
</evidence>
<dbReference type="WBParaSite" id="HNAJ_0000501701-mRNA-1">
    <property type="protein sequence ID" value="HNAJ_0000501701-mRNA-1"/>
    <property type="gene ID" value="HNAJ_0000501701"/>
</dbReference>
<keyword evidence="3" id="KW-0963">Cytoplasm</keyword>
<organism evidence="5">
    <name type="scientific">Rodentolepis nana</name>
    <name type="common">Dwarf tapeworm</name>
    <name type="synonym">Hymenolepis nana</name>
    <dbReference type="NCBI Taxonomy" id="102285"/>
    <lineage>
        <taxon>Eukaryota</taxon>
        <taxon>Metazoa</taxon>
        <taxon>Spiralia</taxon>
        <taxon>Lophotrochozoa</taxon>
        <taxon>Platyhelminthes</taxon>
        <taxon>Cestoda</taxon>
        <taxon>Eucestoda</taxon>
        <taxon>Cyclophyllidea</taxon>
        <taxon>Hymenolepididae</taxon>
        <taxon>Rodentolepis</taxon>
    </lineage>
</organism>
<evidence type="ECO:0000313" key="5">
    <source>
        <dbReference type="WBParaSite" id="HNAJ_0000501701-mRNA-1"/>
    </source>
</evidence>
<dbReference type="PANTHER" id="PTHR18914:SF9">
    <property type="entry name" value="CATENIN ALPHA"/>
    <property type="match status" value="1"/>
</dbReference>
<dbReference type="GO" id="GO:0008013">
    <property type="term" value="F:beta-catenin binding"/>
    <property type="evidence" value="ECO:0007669"/>
    <property type="project" value="TreeGrafter"/>
</dbReference>
<dbReference type="GO" id="GO:0016477">
    <property type="term" value="P:cell migration"/>
    <property type="evidence" value="ECO:0007669"/>
    <property type="project" value="TreeGrafter"/>
</dbReference>
<dbReference type="SUPFAM" id="SSF47220">
    <property type="entry name" value="alpha-catenin/vinculin-like"/>
    <property type="match status" value="1"/>
</dbReference>
<reference evidence="5" key="1">
    <citation type="submission" date="2017-02" db="UniProtKB">
        <authorList>
            <consortium name="WormBaseParasite"/>
        </authorList>
    </citation>
    <scope>IDENTIFICATION</scope>
</reference>
<dbReference type="GO" id="GO:0005912">
    <property type="term" value="C:adherens junction"/>
    <property type="evidence" value="ECO:0007669"/>
    <property type="project" value="TreeGrafter"/>
</dbReference>
<dbReference type="GO" id="GO:0005737">
    <property type="term" value="C:cytoplasm"/>
    <property type="evidence" value="ECO:0007669"/>
    <property type="project" value="UniProtKB-SubCell"/>
</dbReference>
<comment type="subcellular location">
    <subcellularLocation>
        <location evidence="1">Cytoplasm</location>
    </subcellularLocation>
</comment>
<dbReference type="AlphaFoldDB" id="A0A0R3TD78"/>
<dbReference type="GO" id="GO:0051015">
    <property type="term" value="F:actin filament binding"/>
    <property type="evidence" value="ECO:0007669"/>
    <property type="project" value="InterPro"/>
</dbReference>
<dbReference type="PANTHER" id="PTHR18914">
    <property type="entry name" value="ALPHA CATENIN"/>
    <property type="match status" value="1"/>
</dbReference>